<feature type="compositionally biased region" description="Acidic residues" evidence="1">
    <location>
        <begin position="23"/>
        <end position="34"/>
    </location>
</feature>
<dbReference type="EMBL" id="JARPUR010000002">
    <property type="protein sequence ID" value="KAK4882614.1"/>
    <property type="molecule type" value="Genomic_DNA"/>
</dbReference>
<organism evidence="2 3">
    <name type="scientific">Aquatica leii</name>
    <dbReference type="NCBI Taxonomy" id="1421715"/>
    <lineage>
        <taxon>Eukaryota</taxon>
        <taxon>Metazoa</taxon>
        <taxon>Ecdysozoa</taxon>
        <taxon>Arthropoda</taxon>
        <taxon>Hexapoda</taxon>
        <taxon>Insecta</taxon>
        <taxon>Pterygota</taxon>
        <taxon>Neoptera</taxon>
        <taxon>Endopterygota</taxon>
        <taxon>Coleoptera</taxon>
        <taxon>Polyphaga</taxon>
        <taxon>Elateriformia</taxon>
        <taxon>Elateroidea</taxon>
        <taxon>Lampyridae</taxon>
        <taxon>Luciolinae</taxon>
        <taxon>Aquatica</taxon>
    </lineage>
</organism>
<comment type="caution">
    <text evidence="2">The sequence shown here is derived from an EMBL/GenBank/DDBJ whole genome shotgun (WGS) entry which is preliminary data.</text>
</comment>
<name>A0AAN7SJA8_9COLE</name>
<accession>A0AAN7SJA8</accession>
<feature type="region of interest" description="Disordered" evidence="1">
    <location>
        <begin position="1"/>
        <end position="37"/>
    </location>
</feature>
<keyword evidence="3" id="KW-1185">Reference proteome</keyword>
<sequence length="120" mass="13733">MAYNDDLDVDQIYIEPAEGGAITDEDSGEEEEGGLVDNLSRNHMNAQVQLVLHEKDVEFVEPETEHVEKVVYEDIEWIKGDLEENSQTDYSSDYESFKTLSPTEIFELFIDNDVLSLLIE</sequence>
<evidence type="ECO:0000256" key="1">
    <source>
        <dbReference type="SAM" id="MobiDB-lite"/>
    </source>
</evidence>
<dbReference type="AlphaFoldDB" id="A0AAN7SJA8"/>
<proteinExistence type="predicted"/>
<protein>
    <submittedName>
        <fullName evidence="2">Uncharacterized protein</fullName>
    </submittedName>
</protein>
<dbReference type="Proteomes" id="UP001353858">
    <property type="component" value="Unassembled WGS sequence"/>
</dbReference>
<evidence type="ECO:0000313" key="3">
    <source>
        <dbReference type="Proteomes" id="UP001353858"/>
    </source>
</evidence>
<evidence type="ECO:0000313" key="2">
    <source>
        <dbReference type="EMBL" id="KAK4882614.1"/>
    </source>
</evidence>
<reference evidence="3" key="1">
    <citation type="submission" date="2023-01" db="EMBL/GenBank/DDBJ databases">
        <title>Key to firefly adult light organ development and bioluminescence: homeobox transcription factors regulate luciferase expression and transportation to peroxisome.</title>
        <authorList>
            <person name="Fu X."/>
        </authorList>
    </citation>
    <scope>NUCLEOTIDE SEQUENCE [LARGE SCALE GENOMIC DNA]</scope>
</reference>
<gene>
    <name evidence="2" type="ORF">RN001_005933</name>
</gene>